<dbReference type="eggNOG" id="COG1451">
    <property type="taxonomic scope" value="Bacteria"/>
</dbReference>
<dbReference type="PANTHER" id="PTHR30399:SF1">
    <property type="entry name" value="UTP PYROPHOSPHATASE"/>
    <property type="match status" value="1"/>
</dbReference>
<dbReference type="InterPro" id="IPR002725">
    <property type="entry name" value="YgjP-like_metallopeptidase"/>
</dbReference>
<gene>
    <name evidence="2" type="ORF">Lsai_2678</name>
</gene>
<feature type="domain" description="YgjP-like metallopeptidase" evidence="1">
    <location>
        <begin position="21"/>
        <end position="221"/>
    </location>
</feature>
<dbReference type="OrthoDB" id="9811177at2"/>
<dbReference type="Proteomes" id="UP000054621">
    <property type="component" value="Unassembled WGS sequence"/>
</dbReference>
<dbReference type="InterPro" id="IPR053136">
    <property type="entry name" value="UTP_pyrophosphatase-like"/>
</dbReference>
<comment type="caution">
    <text evidence="2">The sequence shown here is derived from an EMBL/GenBank/DDBJ whole genome shotgun (WGS) entry which is preliminary data.</text>
</comment>
<dbReference type="STRING" id="28087.Lsai_2678"/>
<dbReference type="RefSeq" id="WP_027269553.1">
    <property type="nucleotide sequence ID" value="NZ_CAAAJE010000001.1"/>
</dbReference>
<dbReference type="GO" id="GO:0006508">
    <property type="term" value="P:proteolysis"/>
    <property type="evidence" value="ECO:0007669"/>
    <property type="project" value="UniProtKB-KW"/>
</dbReference>
<keyword evidence="2" id="KW-0378">Hydrolase</keyword>
<dbReference type="AlphaFoldDB" id="A0A0W0YES5"/>
<dbReference type="EMBL" id="LNYV01000036">
    <property type="protein sequence ID" value="KTD55086.1"/>
    <property type="molecule type" value="Genomic_DNA"/>
</dbReference>
<keyword evidence="2" id="KW-0482">Metalloprotease</keyword>
<dbReference type="PANTHER" id="PTHR30399">
    <property type="entry name" value="UNCHARACTERIZED PROTEIN YGJP"/>
    <property type="match status" value="1"/>
</dbReference>
<reference evidence="2 3" key="1">
    <citation type="submission" date="2015-11" db="EMBL/GenBank/DDBJ databases">
        <title>Genomic analysis of 38 Legionella species identifies large and diverse effector repertoires.</title>
        <authorList>
            <person name="Burstein D."/>
            <person name="Amaro F."/>
            <person name="Zusman T."/>
            <person name="Lifshitz Z."/>
            <person name="Cohen O."/>
            <person name="Gilbert J.A."/>
            <person name="Pupko T."/>
            <person name="Shuman H.A."/>
            <person name="Segal G."/>
        </authorList>
    </citation>
    <scope>NUCLEOTIDE SEQUENCE [LARGE SCALE GENOMIC DNA]</scope>
    <source>
        <strain evidence="2 3">Mt.St.Helens-4</strain>
    </source>
</reference>
<evidence type="ECO:0000313" key="3">
    <source>
        <dbReference type="Proteomes" id="UP000054621"/>
    </source>
</evidence>
<proteinExistence type="predicted"/>
<evidence type="ECO:0000259" key="1">
    <source>
        <dbReference type="Pfam" id="PF01863"/>
    </source>
</evidence>
<organism evidence="2 3">
    <name type="scientific">Legionella sainthelensi</name>
    <dbReference type="NCBI Taxonomy" id="28087"/>
    <lineage>
        <taxon>Bacteria</taxon>
        <taxon>Pseudomonadati</taxon>
        <taxon>Pseudomonadota</taxon>
        <taxon>Gammaproteobacteria</taxon>
        <taxon>Legionellales</taxon>
        <taxon>Legionellaceae</taxon>
        <taxon>Legionella</taxon>
    </lineage>
</organism>
<accession>A0A0W0YES5</accession>
<dbReference type="Pfam" id="PF01863">
    <property type="entry name" value="YgjP-like"/>
    <property type="match status" value="1"/>
</dbReference>
<dbReference type="PATRIC" id="fig|28087.4.peg.2877"/>
<protein>
    <submittedName>
        <fullName evidence="2">Zinc metalloprotease</fullName>
    </submittedName>
</protein>
<dbReference type="Gene3D" id="3.30.2010.10">
    <property type="entry name" value="Metalloproteases ('zincins'), catalytic domain"/>
    <property type="match status" value="1"/>
</dbReference>
<evidence type="ECO:0000313" key="2">
    <source>
        <dbReference type="EMBL" id="KTD55086.1"/>
    </source>
</evidence>
<sequence length="229" mass="27299">MIIELDGISIEVTRKKIKNMHLRIYPPDGLVKVSVPIKFSEQLIRQTLHTKGAWIHQQRERIRSRAIIESAELETGATVVFKGKRYLLIIEEHHGPEQIKINNELMYCYIQPNSSHEQKQKLLDNWYRYQMQILLPDLIRQWEDVVGVKVSQWGIKKMKTRWGSCNTKAARIWLNLNLIKKPQICVEYVLVHELVHLLEPSHNKRFYQLMSQFMPEWRQYEFLLEGRAL</sequence>
<name>A0A0W0YES5_9GAMM</name>
<dbReference type="GO" id="GO:0008237">
    <property type="term" value="F:metallopeptidase activity"/>
    <property type="evidence" value="ECO:0007669"/>
    <property type="project" value="UniProtKB-KW"/>
</dbReference>
<keyword evidence="2" id="KW-0645">Protease</keyword>
<dbReference type="CDD" id="cd07344">
    <property type="entry name" value="M48_yhfN_like"/>
    <property type="match status" value="1"/>
</dbReference>